<comment type="caution">
    <text evidence="1">The sequence shown here is derived from an EMBL/GenBank/DDBJ whole genome shotgun (WGS) entry which is preliminary data.</text>
</comment>
<accession>X1KVQ8</accession>
<sequence>VYKEIELNSMVNRIVSLWLELQDSRESIRESLTGLLRLYIKGAKPDEIIRYIYTDIVLERLKRKRFDKSIKPFKIHGVPA</sequence>
<reference evidence="1" key="1">
    <citation type="journal article" date="2014" name="Front. Microbiol.">
        <title>High frequency of phylogenetically diverse reductive dehalogenase-homologous genes in deep subseafloor sedimentary metagenomes.</title>
        <authorList>
            <person name="Kawai M."/>
            <person name="Futagami T."/>
            <person name="Toyoda A."/>
            <person name="Takaki Y."/>
            <person name="Nishi S."/>
            <person name="Hori S."/>
            <person name="Arai W."/>
            <person name="Tsubouchi T."/>
            <person name="Morono Y."/>
            <person name="Uchiyama I."/>
            <person name="Ito T."/>
            <person name="Fujiyama A."/>
            <person name="Inagaki F."/>
            <person name="Takami H."/>
        </authorList>
    </citation>
    <scope>NUCLEOTIDE SEQUENCE</scope>
    <source>
        <strain evidence="1">Expedition CK06-06</strain>
    </source>
</reference>
<protein>
    <submittedName>
        <fullName evidence="1">Uncharacterized protein</fullName>
    </submittedName>
</protein>
<name>X1KVQ8_9ZZZZ</name>
<proteinExistence type="predicted"/>
<evidence type="ECO:0000313" key="1">
    <source>
        <dbReference type="EMBL" id="GAI11172.1"/>
    </source>
</evidence>
<gene>
    <name evidence="1" type="ORF">S06H3_17935</name>
</gene>
<feature type="non-terminal residue" evidence="1">
    <location>
        <position position="1"/>
    </location>
</feature>
<organism evidence="1">
    <name type="scientific">marine sediment metagenome</name>
    <dbReference type="NCBI Taxonomy" id="412755"/>
    <lineage>
        <taxon>unclassified sequences</taxon>
        <taxon>metagenomes</taxon>
        <taxon>ecological metagenomes</taxon>
    </lineage>
</organism>
<dbReference type="AlphaFoldDB" id="X1KVQ8"/>
<dbReference type="EMBL" id="BARV01009017">
    <property type="protein sequence ID" value="GAI11172.1"/>
    <property type="molecule type" value="Genomic_DNA"/>
</dbReference>